<dbReference type="PROSITE" id="PS51502">
    <property type="entry name" value="S_R_A_B_BARREL"/>
    <property type="match status" value="1"/>
</dbReference>
<dbReference type="Gene3D" id="3.30.70.100">
    <property type="match status" value="1"/>
</dbReference>
<dbReference type="EMBL" id="CP071060">
    <property type="protein sequence ID" value="QSI78820.1"/>
    <property type="molecule type" value="Genomic_DNA"/>
</dbReference>
<evidence type="ECO:0000313" key="2">
    <source>
        <dbReference type="EMBL" id="QSI78820.1"/>
    </source>
</evidence>
<dbReference type="SUPFAM" id="SSF54909">
    <property type="entry name" value="Dimeric alpha+beta barrel"/>
    <property type="match status" value="1"/>
</dbReference>
<dbReference type="Pfam" id="PF07876">
    <property type="entry name" value="Dabb"/>
    <property type="match status" value="1"/>
</dbReference>
<evidence type="ECO:0000259" key="1">
    <source>
        <dbReference type="PROSITE" id="PS51502"/>
    </source>
</evidence>
<reference evidence="2 3" key="1">
    <citation type="submission" date="2021-02" db="EMBL/GenBank/DDBJ databases">
        <title>Niveibacterium changnyeongensis HC41.</title>
        <authorList>
            <person name="Kang M."/>
        </authorList>
    </citation>
    <scope>NUCLEOTIDE SEQUENCE [LARGE SCALE GENOMIC DNA]</scope>
    <source>
        <strain evidence="2 3">HC41</strain>
    </source>
</reference>
<dbReference type="PANTHER" id="PTHR37832:SF1">
    <property type="entry name" value="STRESS-RESPONSE A_B BARREL DOMAIN-CONTAINING PROTEIN"/>
    <property type="match status" value="1"/>
</dbReference>
<name>A0ABX7MDP3_9RHOO</name>
<proteinExistence type="predicted"/>
<dbReference type="InterPro" id="IPR013097">
    <property type="entry name" value="Dabb"/>
</dbReference>
<dbReference type="RefSeq" id="WP_172202954.1">
    <property type="nucleotide sequence ID" value="NZ_CP071060.1"/>
</dbReference>
<dbReference type="SMART" id="SM00886">
    <property type="entry name" value="Dabb"/>
    <property type="match status" value="1"/>
</dbReference>
<keyword evidence="3" id="KW-1185">Reference proteome</keyword>
<dbReference type="PANTHER" id="PTHR37832">
    <property type="entry name" value="BLL2683 PROTEIN"/>
    <property type="match status" value="1"/>
</dbReference>
<gene>
    <name evidence="2" type="ORF">JY500_09515</name>
</gene>
<evidence type="ECO:0000313" key="3">
    <source>
        <dbReference type="Proteomes" id="UP000663570"/>
    </source>
</evidence>
<accession>A0ABX7MDP3</accession>
<feature type="domain" description="Stress-response A/B barrel" evidence="1">
    <location>
        <begin position="2"/>
        <end position="97"/>
    </location>
</feature>
<dbReference type="InterPro" id="IPR011008">
    <property type="entry name" value="Dimeric_a/b-barrel"/>
</dbReference>
<protein>
    <submittedName>
        <fullName evidence="2">Dabb family protein</fullName>
    </submittedName>
</protein>
<sequence>MITHVVLLKLRPGVAVDSTAAREAHAAMSALPTKVPQIRTWQCGFNTTPDVCGWDYVLVSGFDSREALEAYFVHPEHLKVVALWEPISDLAFGDLES</sequence>
<dbReference type="Proteomes" id="UP000663570">
    <property type="component" value="Chromosome"/>
</dbReference>
<organism evidence="2 3">
    <name type="scientific">Niveibacterium microcysteis</name>
    <dbReference type="NCBI Taxonomy" id="2811415"/>
    <lineage>
        <taxon>Bacteria</taxon>
        <taxon>Pseudomonadati</taxon>
        <taxon>Pseudomonadota</taxon>
        <taxon>Betaproteobacteria</taxon>
        <taxon>Rhodocyclales</taxon>
        <taxon>Rhodocyclaceae</taxon>
        <taxon>Niveibacterium</taxon>
    </lineage>
</organism>